<name>A0A9J5XUQ9_SOLCO</name>
<dbReference type="OrthoDB" id="778489at2759"/>
<dbReference type="PANTHER" id="PTHR47481:SF15">
    <property type="match status" value="1"/>
</dbReference>
<reference evidence="3 4" key="1">
    <citation type="submission" date="2020-09" db="EMBL/GenBank/DDBJ databases">
        <title>De no assembly of potato wild relative species, Solanum commersonii.</title>
        <authorList>
            <person name="Cho K."/>
        </authorList>
    </citation>
    <scope>NUCLEOTIDE SEQUENCE [LARGE SCALE GENOMIC DNA]</scope>
    <source>
        <strain evidence="3">LZ3.2</strain>
        <tissue evidence="3">Leaf</tissue>
    </source>
</reference>
<gene>
    <name evidence="3" type="ORF">H5410_042443</name>
</gene>
<evidence type="ECO:0000313" key="3">
    <source>
        <dbReference type="EMBL" id="KAG5591929.1"/>
    </source>
</evidence>
<evidence type="ECO:0000313" key="4">
    <source>
        <dbReference type="Proteomes" id="UP000824120"/>
    </source>
</evidence>
<organism evidence="3 4">
    <name type="scientific">Solanum commersonii</name>
    <name type="common">Commerson's wild potato</name>
    <name type="synonym">Commerson's nightshade</name>
    <dbReference type="NCBI Taxonomy" id="4109"/>
    <lineage>
        <taxon>Eukaryota</taxon>
        <taxon>Viridiplantae</taxon>
        <taxon>Streptophyta</taxon>
        <taxon>Embryophyta</taxon>
        <taxon>Tracheophyta</taxon>
        <taxon>Spermatophyta</taxon>
        <taxon>Magnoliopsida</taxon>
        <taxon>eudicotyledons</taxon>
        <taxon>Gunneridae</taxon>
        <taxon>Pentapetalae</taxon>
        <taxon>asterids</taxon>
        <taxon>lamiids</taxon>
        <taxon>Solanales</taxon>
        <taxon>Solanaceae</taxon>
        <taxon>Solanoideae</taxon>
        <taxon>Solaneae</taxon>
        <taxon>Solanum</taxon>
    </lineage>
</organism>
<evidence type="ECO:0000259" key="2">
    <source>
        <dbReference type="Pfam" id="PF22936"/>
    </source>
</evidence>
<feature type="region of interest" description="Disordered" evidence="1">
    <location>
        <begin position="606"/>
        <end position="628"/>
    </location>
</feature>
<feature type="domain" description="Retrovirus-related Pol polyprotein from transposon TNT 1-94-like beta-barrel" evidence="2">
    <location>
        <begin position="369"/>
        <end position="446"/>
    </location>
</feature>
<dbReference type="EMBL" id="JACXVP010000008">
    <property type="protein sequence ID" value="KAG5591929.1"/>
    <property type="molecule type" value="Genomic_DNA"/>
</dbReference>
<keyword evidence="4" id="KW-1185">Reference proteome</keyword>
<dbReference type="InterPro" id="IPR054722">
    <property type="entry name" value="PolX-like_BBD"/>
</dbReference>
<dbReference type="Proteomes" id="UP000824120">
    <property type="component" value="Chromosome 8"/>
</dbReference>
<proteinExistence type="predicted"/>
<feature type="region of interest" description="Disordered" evidence="1">
    <location>
        <begin position="229"/>
        <end position="294"/>
    </location>
</feature>
<feature type="compositionally biased region" description="Polar residues" evidence="1">
    <location>
        <begin position="270"/>
        <end position="294"/>
    </location>
</feature>
<accession>A0A9J5XUQ9</accession>
<dbReference type="Pfam" id="PF22936">
    <property type="entry name" value="Pol_BBD"/>
    <property type="match status" value="1"/>
</dbReference>
<evidence type="ECO:0000256" key="1">
    <source>
        <dbReference type="SAM" id="MobiDB-lite"/>
    </source>
</evidence>
<dbReference type="AlphaFoldDB" id="A0A9J5XUQ9"/>
<comment type="caution">
    <text evidence="3">The sequence shown here is derived from an EMBL/GenBank/DDBJ whole genome shotgun (WGS) entry which is preliminary data.</text>
</comment>
<dbReference type="PANTHER" id="PTHR47481">
    <property type="match status" value="1"/>
</dbReference>
<feature type="compositionally biased region" description="Low complexity" evidence="1">
    <location>
        <begin position="232"/>
        <end position="241"/>
    </location>
</feature>
<protein>
    <recommendedName>
        <fullName evidence="2">Retrovirus-related Pol polyprotein from transposon TNT 1-94-like beta-barrel domain-containing protein</fullName>
    </recommendedName>
</protein>
<sequence length="658" mass="71315">MASQPLSIPSFSDISLPFSTTIIAPAVTSSGATSTTSSSSSRQHLMIPPLPSLSSSVHVHSALPNILPSSSMGQIGQHTLLPYAGSMEPPIPSIFHSAAALIAPRVTNLVTIKLNYVEDYLTWRTQFTSLLLSHELAKSVELKRQLTTMRKANSMTIDEYLREAKKIADSLAAINSPVSNQDFVDHVLLGQLSVEELRTKLLLHEQRLQRFKEFDSVVSHQAFAAQNVYSNSSSASSSHGISHGGRGRGRYSSSRGQGRGGRGRGSFHRNQPQQVTTSNNFSHNGFHGQSSSGTVGASTSLYHSHSVSLSSPSTGLLGAQPSSLICQICGFPGHLTLQCTNRFNHAFIANDLPKSFATMSVGETNDQTWYFDSAASAHMTPSKGNFLHKSPYTGLDRVLVGNGTLLNIDNIGYAQLPSKTRPLHLRSIFHVPQLRHNLLSVKRLCKDNNCFINFDSSSVSVKDKASGQTLLQASSKGDVYPLSSSSLSFYPQAFVNLRQPGDISHRRLGHSGAHPLDCLRKNNSITLLNSFRYRCLDPKIGRVYVSCHVVFHELVFPYATLCCPSQISQSCTSFDPLVVTSPLFPIQSSTQSRPFVTSSDFLVTQPPPSAPCSTSTTIQPSVDPLSESHSEDLSASISISLSTTNSSTFTSANTYHAM</sequence>